<dbReference type="InterPro" id="IPR011440">
    <property type="entry name" value="DUF1543"/>
</dbReference>
<gene>
    <name evidence="2" type="ORF">METZ01_LOCUS10595</name>
</gene>
<feature type="domain" description="DUF1543" evidence="1">
    <location>
        <begin position="92"/>
        <end position="133"/>
    </location>
</feature>
<dbReference type="AlphaFoldDB" id="A0A381NT09"/>
<reference evidence="2" key="1">
    <citation type="submission" date="2018-05" db="EMBL/GenBank/DDBJ databases">
        <authorList>
            <person name="Lanie J.A."/>
            <person name="Ng W.-L."/>
            <person name="Kazmierczak K.M."/>
            <person name="Andrzejewski T.M."/>
            <person name="Davidsen T.M."/>
            <person name="Wayne K.J."/>
            <person name="Tettelin H."/>
            <person name="Glass J.I."/>
            <person name="Rusch D."/>
            <person name="Podicherti R."/>
            <person name="Tsui H.-C.T."/>
            <person name="Winkler M.E."/>
        </authorList>
    </citation>
    <scope>NUCLEOTIDE SEQUENCE</scope>
</reference>
<dbReference type="Pfam" id="PF07566">
    <property type="entry name" value="DUF1543"/>
    <property type="match status" value="2"/>
</dbReference>
<feature type="domain" description="DUF1543" evidence="1">
    <location>
        <begin position="15"/>
        <end position="66"/>
    </location>
</feature>
<evidence type="ECO:0000313" key="2">
    <source>
        <dbReference type="EMBL" id="SUZ57741.1"/>
    </source>
</evidence>
<protein>
    <recommendedName>
        <fullName evidence="1">DUF1543 domain-containing protein</fullName>
    </recommendedName>
</protein>
<organism evidence="2">
    <name type="scientific">marine metagenome</name>
    <dbReference type="NCBI Taxonomy" id="408172"/>
    <lineage>
        <taxon>unclassified sequences</taxon>
        <taxon>metagenomes</taxon>
        <taxon>ecological metagenomes</taxon>
    </lineage>
</organism>
<accession>A0A381NT09</accession>
<name>A0A381NT09_9ZZZZ</name>
<evidence type="ECO:0000259" key="1">
    <source>
        <dbReference type="Pfam" id="PF07566"/>
    </source>
</evidence>
<sequence>MKLFSVFLGGRAKKCNTELHDVVFTCGQSIKDTYYDLLDKWFGLPDRLHIDSWVEISIIDGYKITLKKEKSQGLNKLYFINLGAYDSNKFEELHESKFMVGMEKNTIKNRAKKSLLVGMHQVHTDDLYDVDDCIEIIKVSNLYVHLEKTDKVEKLKFNNGYFPIPRKIINEYKSKSNQ</sequence>
<proteinExistence type="predicted"/>
<dbReference type="Gene3D" id="3.10.20.10">
    <property type="match status" value="2"/>
</dbReference>
<dbReference type="EMBL" id="UINC01000577">
    <property type="protein sequence ID" value="SUZ57741.1"/>
    <property type="molecule type" value="Genomic_DNA"/>
</dbReference>